<feature type="compositionally biased region" description="Basic and acidic residues" evidence="1">
    <location>
        <begin position="185"/>
        <end position="198"/>
    </location>
</feature>
<comment type="caution">
    <text evidence="3">The sequence shown here is derived from an EMBL/GenBank/DDBJ whole genome shotgun (WGS) entry which is preliminary data.</text>
</comment>
<dbReference type="GO" id="GO:0005737">
    <property type="term" value="C:cytoplasm"/>
    <property type="evidence" value="ECO:0007669"/>
    <property type="project" value="TreeGrafter"/>
</dbReference>
<dbReference type="PANTHER" id="PTHR46467:SF1">
    <property type="entry name" value="TETHER CONTAINING UBX DOMAIN FOR GLUT4"/>
    <property type="match status" value="1"/>
</dbReference>
<accession>A0A2G8JDG4</accession>
<dbReference type="GO" id="GO:0005634">
    <property type="term" value="C:nucleus"/>
    <property type="evidence" value="ECO:0007669"/>
    <property type="project" value="TreeGrafter"/>
</dbReference>
<dbReference type="PANTHER" id="PTHR46467">
    <property type="entry name" value="TETHER CONTAINING UBX DOMAIN FOR GLUT4"/>
    <property type="match status" value="1"/>
</dbReference>
<dbReference type="AlphaFoldDB" id="A0A2G8JDG4"/>
<protein>
    <submittedName>
        <fullName evidence="3">Putative tether containing UBX domain for GLUT4-like</fullName>
    </submittedName>
</protein>
<sequence>HQKKILDVTVPFRYANIPNLAKLEMVRLSRPRGESKVHIALQVDSGERLTHDFKSDVNLYDILLHWDSVKESGLSKVKSDGNQTLQPVCIYMRREIIGQPWLQHLSLKSLGLTSGKAVIRHLHRATELPPAPVPPQTTTSCPQTKEQPALDASVSSKDDERERTVSETPQPSAESLEIATEITDEMQRAADSHRRTPAEDMDTTETQARKDGTNGQRDRSQEEPMETEEVQTQSEVVAMGQSNREDNVKQPRQVPFPRQ</sequence>
<dbReference type="OrthoDB" id="440781at2759"/>
<feature type="compositionally biased region" description="Basic and acidic residues" evidence="1">
    <location>
        <begin position="156"/>
        <end position="165"/>
    </location>
</feature>
<feature type="compositionally biased region" description="Polar residues" evidence="1">
    <location>
        <begin position="136"/>
        <end position="146"/>
    </location>
</feature>
<reference evidence="3 4" key="1">
    <citation type="journal article" date="2017" name="PLoS Biol.">
        <title>The sea cucumber genome provides insights into morphological evolution and visceral regeneration.</title>
        <authorList>
            <person name="Zhang X."/>
            <person name="Sun L."/>
            <person name="Yuan J."/>
            <person name="Sun Y."/>
            <person name="Gao Y."/>
            <person name="Zhang L."/>
            <person name="Li S."/>
            <person name="Dai H."/>
            <person name="Hamel J.F."/>
            <person name="Liu C."/>
            <person name="Yu Y."/>
            <person name="Liu S."/>
            <person name="Lin W."/>
            <person name="Guo K."/>
            <person name="Jin S."/>
            <person name="Xu P."/>
            <person name="Storey K.B."/>
            <person name="Huan P."/>
            <person name="Zhang T."/>
            <person name="Zhou Y."/>
            <person name="Zhang J."/>
            <person name="Lin C."/>
            <person name="Li X."/>
            <person name="Xing L."/>
            <person name="Huo D."/>
            <person name="Sun M."/>
            <person name="Wang L."/>
            <person name="Mercier A."/>
            <person name="Li F."/>
            <person name="Yang H."/>
            <person name="Xiang J."/>
        </authorList>
    </citation>
    <scope>NUCLEOTIDE SEQUENCE [LARGE SCALE GENOMIC DNA]</scope>
    <source>
        <strain evidence="3">Shaxun</strain>
        <tissue evidence="3">Muscle</tissue>
    </source>
</reference>
<dbReference type="Gene3D" id="3.10.20.90">
    <property type="entry name" value="Phosphatidylinositol 3-kinase Catalytic Subunit, Chain A, domain 1"/>
    <property type="match status" value="1"/>
</dbReference>
<dbReference type="GO" id="GO:0012506">
    <property type="term" value="C:vesicle membrane"/>
    <property type="evidence" value="ECO:0007669"/>
    <property type="project" value="TreeGrafter"/>
</dbReference>
<proteinExistence type="predicted"/>
<dbReference type="InterPro" id="IPR059238">
    <property type="entry name" value="UBX1_UBXN9"/>
</dbReference>
<dbReference type="Proteomes" id="UP000230750">
    <property type="component" value="Unassembled WGS sequence"/>
</dbReference>
<dbReference type="InterPro" id="IPR021569">
    <property type="entry name" value="TUG-UBL1"/>
</dbReference>
<evidence type="ECO:0000256" key="1">
    <source>
        <dbReference type="SAM" id="MobiDB-lite"/>
    </source>
</evidence>
<name>A0A2G8JDG4_STIJA</name>
<gene>
    <name evidence="3" type="ORF">BSL78_29399</name>
</gene>
<dbReference type="STRING" id="307972.A0A2G8JDG4"/>
<feature type="compositionally biased region" description="Basic and acidic residues" evidence="1">
    <location>
        <begin position="207"/>
        <end position="222"/>
    </location>
</feature>
<dbReference type="CDD" id="cd17075">
    <property type="entry name" value="UBX1_UBXN9"/>
    <property type="match status" value="1"/>
</dbReference>
<dbReference type="EMBL" id="MRZV01002406">
    <property type="protein sequence ID" value="PIK33782.1"/>
    <property type="molecule type" value="Genomic_DNA"/>
</dbReference>
<feature type="non-terminal residue" evidence="3">
    <location>
        <position position="1"/>
    </location>
</feature>
<organism evidence="3 4">
    <name type="scientific">Stichopus japonicus</name>
    <name type="common">Sea cucumber</name>
    <dbReference type="NCBI Taxonomy" id="307972"/>
    <lineage>
        <taxon>Eukaryota</taxon>
        <taxon>Metazoa</taxon>
        <taxon>Echinodermata</taxon>
        <taxon>Eleutherozoa</taxon>
        <taxon>Echinozoa</taxon>
        <taxon>Holothuroidea</taxon>
        <taxon>Aspidochirotacea</taxon>
        <taxon>Aspidochirotida</taxon>
        <taxon>Stichopodidae</taxon>
        <taxon>Apostichopus</taxon>
    </lineage>
</organism>
<feature type="domain" description="TUG ubiquitin-like" evidence="2">
    <location>
        <begin position="1"/>
        <end position="25"/>
    </location>
</feature>
<evidence type="ECO:0000313" key="3">
    <source>
        <dbReference type="EMBL" id="PIK33782.1"/>
    </source>
</evidence>
<keyword evidence="4" id="KW-1185">Reference proteome</keyword>
<dbReference type="GO" id="GO:0042593">
    <property type="term" value="P:glucose homeostasis"/>
    <property type="evidence" value="ECO:0007669"/>
    <property type="project" value="TreeGrafter"/>
</dbReference>
<dbReference type="Pfam" id="PF11470">
    <property type="entry name" value="TUG-UBL1"/>
    <property type="match status" value="1"/>
</dbReference>
<evidence type="ECO:0000313" key="4">
    <source>
        <dbReference type="Proteomes" id="UP000230750"/>
    </source>
</evidence>
<dbReference type="GO" id="GO:0006886">
    <property type="term" value="P:intracellular protein transport"/>
    <property type="evidence" value="ECO:0007669"/>
    <property type="project" value="TreeGrafter"/>
</dbReference>
<feature type="region of interest" description="Disordered" evidence="1">
    <location>
        <begin position="125"/>
        <end position="259"/>
    </location>
</feature>
<evidence type="ECO:0000259" key="2">
    <source>
        <dbReference type="Pfam" id="PF11470"/>
    </source>
</evidence>